<gene>
    <name evidence="3" type="primary">pulD</name>
    <name evidence="3" type="ORF">SCALIN_C38_0057</name>
</gene>
<protein>
    <submittedName>
        <fullName evidence="3">Type II secretory system protein</fullName>
    </submittedName>
</protein>
<proteinExistence type="predicted"/>
<dbReference type="PANTHER" id="PTHR30332:SF17">
    <property type="entry name" value="TYPE IV PILIATION SYSTEM PROTEIN DR_0774-RELATED"/>
    <property type="match status" value="1"/>
</dbReference>
<evidence type="ECO:0000259" key="1">
    <source>
        <dbReference type="Pfam" id="PF00263"/>
    </source>
</evidence>
<feature type="domain" description="Type II/III secretion system secretin-like" evidence="1">
    <location>
        <begin position="334"/>
        <end position="503"/>
    </location>
</feature>
<comment type="caution">
    <text evidence="3">The sequence shown here is derived from an EMBL/GenBank/DDBJ whole genome shotgun (WGS) entry which is preliminary data.</text>
</comment>
<dbReference type="InterPro" id="IPR001775">
    <property type="entry name" value="GspD/PilQ"/>
</dbReference>
<evidence type="ECO:0000259" key="2">
    <source>
        <dbReference type="Pfam" id="PF07655"/>
    </source>
</evidence>
<dbReference type="InterPro" id="IPR050810">
    <property type="entry name" value="Bact_Secretion_Sys_Channel"/>
</dbReference>
<dbReference type="Pfam" id="PF07655">
    <property type="entry name" value="Secretin_N_2"/>
    <property type="match status" value="1"/>
</dbReference>
<accession>A0A286U3J9</accession>
<dbReference type="Pfam" id="PF00263">
    <property type="entry name" value="Secretin"/>
    <property type="match status" value="1"/>
</dbReference>
<dbReference type="GO" id="GO:0009297">
    <property type="term" value="P:pilus assembly"/>
    <property type="evidence" value="ECO:0007669"/>
    <property type="project" value="InterPro"/>
</dbReference>
<dbReference type="PANTHER" id="PTHR30332">
    <property type="entry name" value="PROBABLE GENERAL SECRETION PATHWAY PROTEIN D"/>
    <property type="match status" value="1"/>
</dbReference>
<dbReference type="RefSeq" id="WP_096896087.1">
    <property type="nucleotide sequence ID" value="NZ_BAOS01000038.1"/>
</dbReference>
<evidence type="ECO:0000313" key="4">
    <source>
        <dbReference type="Proteomes" id="UP000218542"/>
    </source>
</evidence>
<dbReference type="InterPro" id="IPR011514">
    <property type="entry name" value="Secretin_N_2"/>
</dbReference>
<dbReference type="Gene3D" id="3.55.50.30">
    <property type="match status" value="1"/>
</dbReference>
<dbReference type="InterPro" id="IPR004846">
    <property type="entry name" value="T2SS/T3SS_dom"/>
</dbReference>
<dbReference type="AlphaFoldDB" id="A0A286U3J9"/>
<keyword evidence="4" id="KW-1185">Reference proteome</keyword>
<dbReference type="GO" id="GO:0019867">
    <property type="term" value="C:outer membrane"/>
    <property type="evidence" value="ECO:0007669"/>
    <property type="project" value="InterPro"/>
</dbReference>
<dbReference type="Proteomes" id="UP000218542">
    <property type="component" value="Unassembled WGS sequence"/>
</dbReference>
<name>A0A286U3J9_9BACT</name>
<sequence>MNCHGKINSGIKVHYIFTYRHLQKIVVAIVVVVALQGCISQNKKQTIAKTQPLKLDIDKKLPYIQDNKEHKIKLDVNNRMLLTLDKANTEGPEPLYRFRAVNMPIVKALDLFAHNYDLNLITSPDVTGVVTVDFKDLPFEKSMDVILDAYGYYWLRDGPLIRVYKYETEIFVIDYLRLIREGSGSSLAKVESSTGGMSGGISIKQGDTIDFWKDLEEQLGNMLSDEGRLIINHMSGTIQITDFHKNIILAKQFINTITKSINRQVEINVRILEVSLNDDFSLGINWDLVLKQTSALFTASASTIITTPVGVSNTKLKTFSFGSDSNSFDPVIEALSEQGKLKVISKPSIRVMNNQPALIKVGTDIPFFNQTTTVGTAGAGNTITEEIRFVTEGLVLSVTPQISEDNLILLDVTPIISRLETTSVSPLGSTAPVMNVKQSSTVVRLMDGEMVTIGGLIQDENFNTRRKVPVLGDIPLVGNVFKGSYTVEGKNELVIFITPKIIKGI</sequence>
<feature type="domain" description="Secretin N-terminal" evidence="2">
    <location>
        <begin position="183"/>
        <end position="232"/>
    </location>
</feature>
<dbReference type="EMBL" id="BAOS01000038">
    <property type="protein sequence ID" value="GAX62694.1"/>
    <property type="molecule type" value="Genomic_DNA"/>
</dbReference>
<evidence type="ECO:0000313" key="3">
    <source>
        <dbReference type="EMBL" id="GAX62694.1"/>
    </source>
</evidence>
<dbReference type="PRINTS" id="PR00811">
    <property type="entry name" value="BCTERIALGSPD"/>
</dbReference>
<reference evidence="4" key="1">
    <citation type="journal article" date="2017" name="Environ. Microbiol. Rep.">
        <title>Genetic Diversity of Marine Anaerobic Ammonium-Oxidizing Bacteria as Revealed by Genomic and Proteomic Analyses of 'Candidatus Scalindua japonica'.</title>
        <authorList>
            <person name="Oshiki M."/>
            <person name="Mizuto K."/>
            <person name="Kimura Z."/>
            <person name="Kindaichi T."/>
            <person name="Satoh H."/>
            <person name="Okabe S."/>
        </authorList>
    </citation>
    <scope>NUCLEOTIDE SEQUENCE [LARGE SCALE GENOMIC DNA]</scope>
    <source>
        <strain evidence="4">husup-a2</strain>
    </source>
</reference>
<organism evidence="3 4">
    <name type="scientific">Candidatus Scalindua japonica</name>
    <dbReference type="NCBI Taxonomy" id="1284222"/>
    <lineage>
        <taxon>Bacteria</taxon>
        <taxon>Pseudomonadati</taxon>
        <taxon>Planctomycetota</taxon>
        <taxon>Candidatus Brocadiia</taxon>
        <taxon>Candidatus Brocadiales</taxon>
        <taxon>Candidatus Scalinduaceae</taxon>
        <taxon>Candidatus Scalindua</taxon>
    </lineage>
</organism>
<dbReference type="GO" id="GO:0015627">
    <property type="term" value="C:type II protein secretion system complex"/>
    <property type="evidence" value="ECO:0007669"/>
    <property type="project" value="TreeGrafter"/>
</dbReference>
<dbReference type="GO" id="GO:0009306">
    <property type="term" value="P:protein secretion"/>
    <property type="evidence" value="ECO:0007669"/>
    <property type="project" value="InterPro"/>
</dbReference>
<dbReference type="OrthoDB" id="9813141at2"/>